<sequence length="424" mass="48941">MNRQLILECIEFFTSTHKSNFYLKLFDAIDLSDFPEYPSSKYGPKGYSRHSLFKAFIVMKCEKFSHITELIDYLNNNLYIAHLCGFDIMKPLPSYWTFERFIKNIDNQFFSNIMKNLVLHLKDLGFINNSFVSADATPIFANTKFNNPKSFAKNKFDKANPPKSDKDCKLGVYTASNSHNEKNYKFYWGYKNIILTDATSGLPIAEITTTADIKEMSITVEFLKNTNNWFSLKETKFIADKGFDTKDIHNFIRYDLNGHAFIALNKRNTKNHTKLPNGNVLCDAGLAMHKDGKQYFNGYIKQKYCCPFRTKKDDSLCPCKHPKYFNGKKNRGCTKYVTIGTDYRSSINRDSIFFKKIYALRTESERYNSRWKNLNLEKAYVRNINSVSNLNTLGHISLLALALAAIKDGCIDKIKSLTGYKKLA</sequence>
<feature type="domain" description="Transposase InsH N-terminal" evidence="2">
    <location>
        <begin position="18"/>
        <end position="103"/>
    </location>
</feature>
<gene>
    <name evidence="3" type="ORF">G3A45_04910</name>
    <name evidence="4" type="ORF">G3A45_08395</name>
</gene>
<evidence type="ECO:0000313" key="3">
    <source>
        <dbReference type="EMBL" id="QIB26699.1"/>
    </source>
</evidence>
<dbReference type="GO" id="GO:0004803">
    <property type="term" value="F:transposase activity"/>
    <property type="evidence" value="ECO:0007669"/>
    <property type="project" value="InterPro"/>
</dbReference>
<evidence type="ECO:0000259" key="2">
    <source>
        <dbReference type="Pfam" id="PF05598"/>
    </source>
</evidence>
<evidence type="ECO:0000313" key="5">
    <source>
        <dbReference type="Proteomes" id="UP000464452"/>
    </source>
</evidence>
<dbReference type="GO" id="GO:0006313">
    <property type="term" value="P:DNA transposition"/>
    <property type="evidence" value="ECO:0007669"/>
    <property type="project" value="InterPro"/>
</dbReference>
<protein>
    <submittedName>
        <fullName evidence="3">Transposase</fullName>
    </submittedName>
</protein>
<dbReference type="Pfam" id="PF01609">
    <property type="entry name" value="DDE_Tnp_1"/>
    <property type="match status" value="1"/>
</dbReference>
<dbReference type="KEGG" id="cazo:G3A45_04910"/>
<accession>A0A6P1YBP5</accession>
<dbReference type="EMBL" id="CP048617">
    <property type="protein sequence ID" value="QIB27306.1"/>
    <property type="molecule type" value="Genomic_DNA"/>
</dbReference>
<dbReference type="GO" id="GO:0003677">
    <property type="term" value="F:DNA binding"/>
    <property type="evidence" value="ECO:0007669"/>
    <property type="project" value="InterPro"/>
</dbReference>
<dbReference type="AlphaFoldDB" id="A0A6P1YBP5"/>
<dbReference type="EMBL" id="CP048617">
    <property type="protein sequence ID" value="QIB26699.1"/>
    <property type="molecule type" value="Genomic_DNA"/>
</dbReference>
<feature type="domain" description="Transposase IS4-like" evidence="1">
    <location>
        <begin position="180"/>
        <end position="394"/>
    </location>
</feature>
<organism evidence="3 5">
    <name type="scientific">Caloranaerobacter azorensis</name>
    <dbReference type="NCBI Taxonomy" id="116090"/>
    <lineage>
        <taxon>Bacteria</taxon>
        <taxon>Bacillati</taxon>
        <taxon>Bacillota</taxon>
        <taxon>Tissierellia</taxon>
        <taxon>Tissierellales</taxon>
        <taxon>Thermohalobacteraceae</taxon>
        <taxon>Caloranaerobacter</taxon>
    </lineage>
</organism>
<dbReference type="InterPro" id="IPR008490">
    <property type="entry name" value="Transposase_InsH_N"/>
</dbReference>
<proteinExistence type="predicted"/>
<evidence type="ECO:0000313" key="4">
    <source>
        <dbReference type="EMBL" id="QIB27306.1"/>
    </source>
</evidence>
<evidence type="ECO:0000259" key="1">
    <source>
        <dbReference type="Pfam" id="PF01609"/>
    </source>
</evidence>
<name>A0A6P1YBP5_9FIRM</name>
<dbReference type="KEGG" id="cazo:G3A45_08395"/>
<dbReference type="Proteomes" id="UP000464452">
    <property type="component" value="Chromosome"/>
</dbReference>
<dbReference type="RefSeq" id="WP_163234700.1">
    <property type="nucleotide sequence ID" value="NZ_CP048617.1"/>
</dbReference>
<dbReference type="Pfam" id="PF05598">
    <property type="entry name" value="DUF772"/>
    <property type="match status" value="1"/>
</dbReference>
<reference evidence="3 5" key="1">
    <citation type="submission" date="2020-02" db="EMBL/GenBank/DDBJ databases">
        <title>Thermophilic hydrogen producing bacteria, Caloranaerobacter azorensis.</title>
        <authorList>
            <person name="Baek K."/>
        </authorList>
    </citation>
    <scope>NUCLEOTIDE SEQUENCE [LARGE SCALE GENOMIC DNA]</scope>
    <source>
        <strain evidence="3 5">T3-1</strain>
    </source>
</reference>
<dbReference type="InterPro" id="IPR002559">
    <property type="entry name" value="Transposase_11"/>
</dbReference>